<organism evidence="1 2">
    <name type="scientific">Mytilus edulis</name>
    <name type="common">Blue mussel</name>
    <dbReference type="NCBI Taxonomy" id="6550"/>
    <lineage>
        <taxon>Eukaryota</taxon>
        <taxon>Metazoa</taxon>
        <taxon>Spiralia</taxon>
        <taxon>Lophotrochozoa</taxon>
        <taxon>Mollusca</taxon>
        <taxon>Bivalvia</taxon>
        <taxon>Autobranchia</taxon>
        <taxon>Pteriomorphia</taxon>
        <taxon>Mytilida</taxon>
        <taxon>Mytiloidea</taxon>
        <taxon>Mytilidae</taxon>
        <taxon>Mytilinae</taxon>
        <taxon>Mytilus</taxon>
    </lineage>
</organism>
<dbReference type="EMBL" id="CAJPWZ010000144">
    <property type="protein sequence ID" value="CAG2186803.1"/>
    <property type="molecule type" value="Genomic_DNA"/>
</dbReference>
<dbReference type="Proteomes" id="UP000683360">
    <property type="component" value="Unassembled WGS sequence"/>
</dbReference>
<dbReference type="OrthoDB" id="10478547at2759"/>
<gene>
    <name evidence="1" type="ORF">MEDL_2321</name>
</gene>
<reference evidence="1" key="1">
    <citation type="submission" date="2021-03" db="EMBL/GenBank/DDBJ databases">
        <authorList>
            <person name="Bekaert M."/>
        </authorList>
    </citation>
    <scope>NUCLEOTIDE SEQUENCE</scope>
</reference>
<proteinExistence type="predicted"/>
<evidence type="ECO:0000313" key="1">
    <source>
        <dbReference type="EMBL" id="CAG2186803.1"/>
    </source>
</evidence>
<sequence>MKEKSNKVTIREFKEATYITPSPGHQSAALDNIAKVLKDLDSNICSALTDRNRNLTELLEQKDVRVTSYKRHTSFLWKVDKSAQLYKSFADGKSIPNMSVRLVHKINVDCNGINGSAMSEAGNMLFLQAYHNNLLKYGPDGQFDSKSSMNPDRDCSHIGFDIADVDSHTAVVSAVDVTRHIFTLLIWIIEIS</sequence>
<comment type="caution">
    <text evidence="1">The sequence shown here is derived from an EMBL/GenBank/DDBJ whole genome shotgun (WGS) entry which is preliminary data.</text>
</comment>
<dbReference type="AlphaFoldDB" id="A0A8S3PSR3"/>
<accession>A0A8S3PSR3</accession>
<evidence type="ECO:0000313" key="2">
    <source>
        <dbReference type="Proteomes" id="UP000683360"/>
    </source>
</evidence>
<protein>
    <submittedName>
        <fullName evidence="1">Uncharacterized protein</fullName>
    </submittedName>
</protein>
<keyword evidence="2" id="KW-1185">Reference proteome</keyword>
<name>A0A8S3PSR3_MYTED</name>